<dbReference type="InterPro" id="IPR041664">
    <property type="entry name" value="AAA_16"/>
</dbReference>
<reference evidence="3" key="1">
    <citation type="submission" date="2017-06" db="EMBL/GenBank/DDBJ databases">
        <authorList>
            <person name="Varghese N."/>
            <person name="Submissions S."/>
        </authorList>
    </citation>
    <scope>NUCLEOTIDE SEQUENCE [LARGE SCALE GENOMIC DNA]</scope>
    <source>
        <strain evidence="3">JCM 23211</strain>
    </source>
</reference>
<dbReference type="Gene3D" id="3.40.50.300">
    <property type="entry name" value="P-loop containing nucleotide triphosphate hydrolases"/>
    <property type="match status" value="1"/>
</dbReference>
<dbReference type="Proteomes" id="UP000198327">
    <property type="component" value="Unassembled WGS sequence"/>
</dbReference>
<dbReference type="AlphaFoldDB" id="A0A239KGG9"/>
<gene>
    <name evidence="2" type="ORF">SAMN05421642_110171</name>
</gene>
<dbReference type="InterPro" id="IPR027417">
    <property type="entry name" value="P-loop_NTPase"/>
</dbReference>
<dbReference type="RefSeq" id="WP_089248633.1">
    <property type="nucleotide sequence ID" value="NZ_FZOW01000010.1"/>
</dbReference>
<evidence type="ECO:0000313" key="2">
    <source>
        <dbReference type="EMBL" id="SNT17437.1"/>
    </source>
</evidence>
<sequence>MENPYTPDFGAVPGRLVGREGFATAFTSLLDGLDRGHPRQSQIITGLRGMGKTALLREFAKSARVRRWAVVDTAAARRDDLGFRRQFTFEFRSALLSLSPRTRWGDKTKAAAGVLGSFASTLGVDSPLTDRWDFPTPSSADTGDLSADVTATLLALGEAAQESGTGVVFVVDEIHRLTVGQLAALVDGLHRTYLRELPITLVGAGIPRSDALPPETQVRANRLFDFADLGPLSESDVAALLRTGQEWDDDAIASAFDRTRGVPAFVHALGHVLWEKSRGATVTPQDLASASVAFEDKVDKSFFGSMLSRATELELSYLRAVVDATEETETARLLERTAHQCAHTRTDLVEKGLLYLRPGGTAAFTAPAAAEYLLRVMPTVTAPARKPRRRRYDP</sequence>
<accession>A0A239KGG9</accession>
<protein>
    <submittedName>
        <fullName evidence="2">AAA ATPase domain-containing protein</fullName>
    </submittedName>
</protein>
<dbReference type="OrthoDB" id="2020141at2"/>
<dbReference type="Pfam" id="PF13191">
    <property type="entry name" value="AAA_16"/>
    <property type="match status" value="1"/>
</dbReference>
<evidence type="ECO:0000259" key="1">
    <source>
        <dbReference type="Pfam" id="PF13191"/>
    </source>
</evidence>
<name>A0A239KGG9_9NOCA</name>
<keyword evidence="3" id="KW-1185">Reference proteome</keyword>
<feature type="domain" description="Orc1-like AAA ATPase" evidence="1">
    <location>
        <begin position="15"/>
        <end position="185"/>
    </location>
</feature>
<dbReference type="SUPFAM" id="SSF52540">
    <property type="entry name" value="P-loop containing nucleoside triphosphate hydrolases"/>
    <property type="match status" value="1"/>
</dbReference>
<dbReference type="EMBL" id="FZOW01000010">
    <property type="protein sequence ID" value="SNT17437.1"/>
    <property type="molecule type" value="Genomic_DNA"/>
</dbReference>
<organism evidence="2 3">
    <name type="scientific">Rhodococcoides kyotonense</name>
    <dbReference type="NCBI Taxonomy" id="398843"/>
    <lineage>
        <taxon>Bacteria</taxon>
        <taxon>Bacillati</taxon>
        <taxon>Actinomycetota</taxon>
        <taxon>Actinomycetes</taxon>
        <taxon>Mycobacteriales</taxon>
        <taxon>Nocardiaceae</taxon>
        <taxon>Rhodococcoides</taxon>
    </lineage>
</organism>
<proteinExistence type="predicted"/>
<evidence type="ECO:0000313" key="3">
    <source>
        <dbReference type="Proteomes" id="UP000198327"/>
    </source>
</evidence>